<evidence type="ECO:0000313" key="2">
    <source>
        <dbReference type="EMBL" id="AMB26939.1"/>
    </source>
</evidence>
<reference evidence="2" key="1">
    <citation type="journal article" date="2016" name="J. Virol.">
        <title>The P1N-PISPO trans-Frame Gene of Sweet Potato Feathery Mottle Potyvirus Is Produced during Virus Infection and Functions as an RNA Silencing Suppressor.</title>
        <authorList>
            <person name="Mingot A."/>
            <person name="Valli A."/>
            <person name="Rodamilans B."/>
            <person name="San Leon D."/>
            <person name="Baulcombe D.C."/>
            <person name="Garcia J.A."/>
            <person name="Lopez-Moya J.J."/>
        </authorList>
    </citation>
    <scope>NUCLEOTIDE SEQUENCE</scope>
    <source>
        <strain evidence="2">Can181-9/AM-MB2</strain>
    </source>
</reference>
<proteinExistence type="predicted"/>
<feature type="coiled-coil region" evidence="1">
    <location>
        <begin position="484"/>
        <end position="511"/>
    </location>
</feature>
<protein>
    <submittedName>
        <fullName evidence="2">MCP</fullName>
    </submittedName>
</protein>
<dbReference type="EMBL" id="KU511274">
    <property type="protein sequence ID" value="AMB26939.1"/>
    <property type="molecule type" value="Genomic_RNA"/>
</dbReference>
<name>A0A2H4D735_9CLOS</name>
<keyword evidence="1" id="KW-0175">Coiled coil</keyword>
<sequence>MEELDDSVSNTIVDNYSDDEQSVVARASGCELNQDYLLPYKDKEQVDLSISYSSALRTKPVSVKLYFHIGKGFVVYSCKPVENFNQKVYESNLGAFFSSFTNLVTPRKPRGTNAFRFGYLRAGNDCFILVEGWRIVQIPNAEKIVGVTLRLTLDIDEVQFSKSGKLVGNIIDLPSCLNSTRPSDLFSNLKPSSVTLFSLSTKDSVNVQPSKTIPLSKIESAVDLDLKPFRNDGETNPDKNLTEIDTLKKTMGAEEDKEKIFRIYYSNFLDSGFNGSLSYQIMWPNISCDGMSVNHQFWLGDRDDMLEGGVQYIHTEPAHRLFFVHRRGDVSEYYKTDEASVNKVLNSLPTELRFVLTRGSDGKFVVSVNEIVFLTTVLPKVGSKVQIGWEMKIFKEKFKGFNRERLSTFETVPRESQVKSNGELVNLRKYDFEMTESDACGWNLKRKSGLRLRNIRNVTEMLAQDDVKEPPVDNNNMKPDRESIPEKKVELEELTERVDNQKEKFEEFALKAIVYQPISKIDDERIFNSIIKHYVSKGLSSWQAELVVYQMGVSFCTSVNSCANSNLNLIVTKSDGSFLRVSKADHVMRLQLLCNKYCNVERTLLRNRSDKIFRLLKAGILTPPFRHARNRGLKSDMAHMACDFMDYSTIPLSDEENLALTSIQRYVLMKNKHRRSIVNVNQLY</sequence>
<organism evidence="2">
    <name type="scientific">Sweet potato chlorotic stunt virus</name>
    <dbReference type="NCBI Taxonomy" id="81931"/>
    <lineage>
        <taxon>Viruses</taxon>
        <taxon>Riboviria</taxon>
        <taxon>Orthornavirae</taxon>
        <taxon>Kitrinoviricota</taxon>
        <taxon>Alsuviricetes</taxon>
        <taxon>Martellivirales</taxon>
        <taxon>Closteroviridae</taxon>
        <taxon>Crinivirus</taxon>
        <taxon>Crinivirus ipomeae</taxon>
    </lineage>
</organism>
<evidence type="ECO:0000256" key="1">
    <source>
        <dbReference type="SAM" id="Coils"/>
    </source>
</evidence>
<accession>A0A2H4D735</accession>